<accession>A0A0C3B8Q1</accession>
<dbReference type="EMBL" id="KN824278">
    <property type="protein sequence ID" value="KIM33180.1"/>
    <property type="molecule type" value="Genomic_DNA"/>
</dbReference>
<organism evidence="1 2">
    <name type="scientific">Serendipita vermifera MAFF 305830</name>
    <dbReference type="NCBI Taxonomy" id="933852"/>
    <lineage>
        <taxon>Eukaryota</taxon>
        <taxon>Fungi</taxon>
        <taxon>Dikarya</taxon>
        <taxon>Basidiomycota</taxon>
        <taxon>Agaricomycotina</taxon>
        <taxon>Agaricomycetes</taxon>
        <taxon>Sebacinales</taxon>
        <taxon>Serendipitaceae</taxon>
        <taxon>Serendipita</taxon>
    </lineage>
</organism>
<reference evidence="1 2" key="1">
    <citation type="submission" date="2014-04" db="EMBL/GenBank/DDBJ databases">
        <authorList>
            <consortium name="DOE Joint Genome Institute"/>
            <person name="Kuo A."/>
            <person name="Zuccaro A."/>
            <person name="Kohler A."/>
            <person name="Nagy L.G."/>
            <person name="Floudas D."/>
            <person name="Copeland A."/>
            <person name="Barry K.W."/>
            <person name="Cichocki N."/>
            <person name="Veneault-Fourrey C."/>
            <person name="LaButti K."/>
            <person name="Lindquist E.A."/>
            <person name="Lipzen A."/>
            <person name="Lundell T."/>
            <person name="Morin E."/>
            <person name="Murat C."/>
            <person name="Sun H."/>
            <person name="Tunlid A."/>
            <person name="Henrissat B."/>
            <person name="Grigoriev I.V."/>
            <person name="Hibbett D.S."/>
            <person name="Martin F."/>
            <person name="Nordberg H.P."/>
            <person name="Cantor M.N."/>
            <person name="Hua S.X."/>
        </authorList>
    </citation>
    <scope>NUCLEOTIDE SEQUENCE [LARGE SCALE GENOMIC DNA]</scope>
    <source>
        <strain evidence="1 2">MAFF 305830</strain>
    </source>
</reference>
<reference evidence="2" key="2">
    <citation type="submission" date="2015-01" db="EMBL/GenBank/DDBJ databases">
        <title>Evolutionary Origins and Diversification of the Mycorrhizal Mutualists.</title>
        <authorList>
            <consortium name="DOE Joint Genome Institute"/>
            <consortium name="Mycorrhizal Genomics Consortium"/>
            <person name="Kohler A."/>
            <person name="Kuo A."/>
            <person name="Nagy L.G."/>
            <person name="Floudas D."/>
            <person name="Copeland A."/>
            <person name="Barry K.W."/>
            <person name="Cichocki N."/>
            <person name="Veneault-Fourrey C."/>
            <person name="LaButti K."/>
            <person name="Lindquist E.A."/>
            <person name="Lipzen A."/>
            <person name="Lundell T."/>
            <person name="Morin E."/>
            <person name="Murat C."/>
            <person name="Riley R."/>
            <person name="Ohm R."/>
            <person name="Sun H."/>
            <person name="Tunlid A."/>
            <person name="Henrissat B."/>
            <person name="Grigoriev I.V."/>
            <person name="Hibbett D.S."/>
            <person name="Martin F."/>
        </authorList>
    </citation>
    <scope>NUCLEOTIDE SEQUENCE [LARGE SCALE GENOMIC DNA]</scope>
    <source>
        <strain evidence="2">MAFF 305830</strain>
    </source>
</reference>
<evidence type="ECO:0000313" key="2">
    <source>
        <dbReference type="Proteomes" id="UP000054097"/>
    </source>
</evidence>
<evidence type="ECO:0000313" key="1">
    <source>
        <dbReference type="EMBL" id="KIM33180.1"/>
    </source>
</evidence>
<gene>
    <name evidence="1" type="ORF">M408DRAFT_325985</name>
</gene>
<dbReference type="Proteomes" id="UP000054097">
    <property type="component" value="Unassembled WGS sequence"/>
</dbReference>
<dbReference type="AlphaFoldDB" id="A0A0C3B8Q1"/>
<keyword evidence="2" id="KW-1185">Reference proteome</keyword>
<protein>
    <submittedName>
        <fullName evidence="1">Uncharacterized protein</fullName>
    </submittedName>
</protein>
<sequence>MKLNQISTYMPYTAQFQLLKRISLELADRKTTDTIRSIISQAYADIEMQGHIVIRDPSTHIRRLEQVKVLQWGLMELDKLKPGIYKPTEGDATIQQDAHDFQMAVDQAIPVNQTTDEVIIYDMLDPMCPGRQPPKVLGLSKCKEICGYLKAEGIANQPELWSRHQNLHALTPEGRSWTFVKREEDIRGKFVEFINLARRFTSYIVVLLHQDQRDIARPIEIPFPGDPCCSRACRRLGQHFQELLQPRRIQRAVTINEKQDVYDSIFDTGLFDVRSNDLCIYCG</sequence>
<proteinExistence type="predicted"/>
<name>A0A0C3B8Q1_SERVB</name>
<dbReference type="HOGENOM" id="CLU_085463_0_0_1"/>